<keyword evidence="4" id="KW-0378">Hydrolase</keyword>
<dbReference type="PANTHER" id="PTHR12917:SF1">
    <property type="entry name" value="AT13091P"/>
    <property type="match status" value="1"/>
</dbReference>
<dbReference type="eggNOG" id="COG3577">
    <property type="taxonomic scope" value="Bacteria"/>
</dbReference>
<accession>A0A1A0CG16</accession>
<dbReference type="AlphaFoldDB" id="A0A1A0CG16"/>
<keyword evidence="2" id="KW-0645">Protease</keyword>
<dbReference type="Proteomes" id="UP000093796">
    <property type="component" value="Unassembled WGS sequence"/>
</dbReference>
<gene>
    <name evidence="5" type="ORF">SRCM100623_02618</name>
</gene>
<reference evidence="5 6" key="1">
    <citation type="submission" date="2016-05" db="EMBL/GenBank/DDBJ databases">
        <title>Genome sequencing of Acetobacter pasteurianus strain SRCM100623.</title>
        <authorList>
            <person name="Song Y.R."/>
        </authorList>
    </citation>
    <scope>NUCLEOTIDE SEQUENCE [LARGE SCALE GENOMIC DNA]</scope>
    <source>
        <strain evidence="5 6">SRCM100623</strain>
    </source>
</reference>
<proteinExistence type="inferred from homology"/>
<evidence type="ECO:0000313" key="5">
    <source>
        <dbReference type="EMBL" id="OAZ61640.1"/>
    </source>
</evidence>
<dbReference type="InterPro" id="IPR021109">
    <property type="entry name" value="Peptidase_aspartic_dom_sf"/>
</dbReference>
<evidence type="ECO:0000256" key="1">
    <source>
        <dbReference type="ARBA" id="ARBA00009136"/>
    </source>
</evidence>
<dbReference type="GO" id="GO:0006508">
    <property type="term" value="P:proteolysis"/>
    <property type="evidence" value="ECO:0007669"/>
    <property type="project" value="UniProtKB-KW"/>
</dbReference>
<evidence type="ECO:0000256" key="3">
    <source>
        <dbReference type="ARBA" id="ARBA00022750"/>
    </source>
</evidence>
<evidence type="ECO:0000313" key="6">
    <source>
        <dbReference type="Proteomes" id="UP000093796"/>
    </source>
</evidence>
<organism evidence="5 6">
    <name type="scientific">Acetobacter pasteurianus</name>
    <name type="common">Acetobacter turbidans</name>
    <dbReference type="NCBI Taxonomy" id="438"/>
    <lineage>
        <taxon>Bacteria</taxon>
        <taxon>Pseudomonadati</taxon>
        <taxon>Pseudomonadota</taxon>
        <taxon>Alphaproteobacteria</taxon>
        <taxon>Acetobacterales</taxon>
        <taxon>Acetobacteraceae</taxon>
        <taxon>Acetobacter</taxon>
    </lineage>
</organism>
<dbReference type="InterPro" id="IPR034122">
    <property type="entry name" value="Retropepsin-like_bacterial"/>
</dbReference>
<dbReference type="Gene3D" id="2.40.70.10">
    <property type="entry name" value="Acid Proteases"/>
    <property type="match status" value="2"/>
</dbReference>
<dbReference type="PATRIC" id="fig|438.15.peg.2903"/>
<evidence type="ECO:0000256" key="2">
    <source>
        <dbReference type="ARBA" id="ARBA00022670"/>
    </source>
</evidence>
<sequence>MKRQIIACALIIGGGASVSLGGISAAYAADGCHKLVARVALRNDQGFLNIPVSVNGHAVSMIVDTGSEGSLISPEAASLFAAQRDKSVHTVVRGTGGIGRIVPNAIVRSFRAQNVEFGPVSIPVDTLPAVPQTEPEVEGLMGGDLLSRYDVEFNVAGGTLSFWSANSAECNGPEGWRYIYRAVPLQAAGQRVVAEVTLDGTKLKALVDSGARSRIVSIGAAERIGVSRQALAADPGGMTTGVDGHQQIYHWHKFHLFQIGQEQEKSPVLTVAPVHDTVDMLLGSDWFAAHRVWISYRTHTLYVMPAPQAHR</sequence>
<dbReference type="OrthoDB" id="7274117at2"/>
<dbReference type="SUPFAM" id="SSF50630">
    <property type="entry name" value="Acid proteases"/>
    <property type="match status" value="2"/>
</dbReference>
<evidence type="ECO:0000256" key="4">
    <source>
        <dbReference type="ARBA" id="ARBA00022801"/>
    </source>
</evidence>
<dbReference type="PANTHER" id="PTHR12917">
    <property type="entry name" value="ASPARTYL PROTEASE DDI-RELATED"/>
    <property type="match status" value="1"/>
</dbReference>
<dbReference type="GO" id="GO:0004190">
    <property type="term" value="F:aspartic-type endopeptidase activity"/>
    <property type="evidence" value="ECO:0007669"/>
    <property type="project" value="UniProtKB-KW"/>
</dbReference>
<dbReference type="Pfam" id="PF13650">
    <property type="entry name" value="Asp_protease_2"/>
    <property type="match status" value="2"/>
</dbReference>
<comment type="caution">
    <text evidence="5">The sequence shown here is derived from an EMBL/GenBank/DDBJ whole genome shotgun (WGS) entry which is preliminary data.</text>
</comment>
<dbReference type="CDD" id="cd05483">
    <property type="entry name" value="retropepsin_like_bacteria"/>
    <property type="match status" value="1"/>
</dbReference>
<comment type="similarity">
    <text evidence="1">Belongs to the DDI1 family.</text>
</comment>
<dbReference type="RefSeq" id="WP_035365926.1">
    <property type="nucleotide sequence ID" value="NZ_LYUD01000153.1"/>
</dbReference>
<protein>
    <submittedName>
        <fullName evidence="5">Uncharacterized protein</fullName>
    </submittedName>
</protein>
<keyword evidence="3" id="KW-0064">Aspartyl protease</keyword>
<name>A0A1A0CG16_ACEPA</name>
<dbReference type="EMBL" id="LYUD01000153">
    <property type="protein sequence ID" value="OAZ61640.1"/>
    <property type="molecule type" value="Genomic_DNA"/>
</dbReference>